<protein>
    <submittedName>
        <fullName evidence="2">Uncharacterized protein</fullName>
    </submittedName>
</protein>
<reference evidence="2 3" key="1">
    <citation type="journal article" date="2019" name="Genome Biol. Evol.">
        <title>Insights into the evolution of the New World diploid cottons (Gossypium, subgenus Houzingenia) based on genome sequencing.</title>
        <authorList>
            <person name="Grover C.E."/>
            <person name="Arick M.A. 2nd"/>
            <person name="Thrash A."/>
            <person name="Conover J.L."/>
            <person name="Sanders W.S."/>
            <person name="Peterson D.G."/>
            <person name="Frelichowski J.E."/>
            <person name="Scheffler J.A."/>
            <person name="Scheffler B.E."/>
            <person name="Wendel J.F."/>
        </authorList>
    </citation>
    <scope>NUCLEOTIDE SEQUENCE [LARGE SCALE GENOMIC DNA]</scope>
    <source>
        <strain evidence="2">27</strain>
        <tissue evidence="2">Leaf</tissue>
    </source>
</reference>
<name>A0A7J8S8Q8_GOSDV</name>
<evidence type="ECO:0000256" key="1">
    <source>
        <dbReference type="SAM" id="MobiDB-lite"/>
    </source>
</evidence>
<dbReference type="EMBL" id="JABFAC010000009">
    <property type="protein sequence ID" value="MBA0622441.1"/>
    <property type="molecule type" value="Genomic_DNA"/>
</dbReference>
<feature type="region of interest" description="Disordered" evidence="1">
    <location>
        <begin position="17"/>
        <end position="46"/>
    </location>
</feature>
<organism evidence="2 3">
    <name type="scientific">Gossypium davidsonii</name>
    <name type="common">Davidson's cotton</name>
    <name type="synonym">Gossypium klotzschianum subsp. davidsonii</name>
    <dbReference type="NCBI Taxonomy" id="34287"/>
    <lineage>
        <taxon>Eukaryota</taxon>
        <taxon>Viridiplantae</taxon>
        <taxon>Streptophyta</taxon>
        <taxon>Embryophyta</taxon>
        <taxon>Tracheophyta</taxon>
        <taxon>Spermatophyta</taxon>
        <taxon>Magnoliopsida</taxon>
        <taxon>eudicotyledons</taxon>
        <taxon>Gunneridae</taxon>
        <taxon>Pentapetalae</taxon>
        <taxon>rosids</taxon>
        <taxon>malvids</taxon>
        <taxon>Malvales</taxon>
        <taxon>Malvaceae</taxon>
        <taxon>Malvoideae</taxon>
        <taxon>Gossypium</taxon>
    </lineage>
</organism>
<proteinExistence type="predicted"/>
<evidence type="ECO:0000313" key="2">
    <source>
        <dbReference type="EMBL" id="MBA0622441.1"/>
    </source>
</evidence>
<feature type="compositionally biased region" description="Basic and acidic residues" evidence="1">
    <location>
        <begin position="17"/>
        <end position="32"/>
    </location>
</feature>
<dbReference type="AlphaFoldDB" id="A0A7J8S8Q8"/>
<gene>
    <name evidence="2" type="ORF">Godav_007986</name>
</gene>
<sequence length="46" mass="5341">MLSLNFERFNLTAFAQDLHDQEEAGQEDEAKQAHSLLDPNAHRQHH</sequence>
<keyword evidence="3" id="KW-1185">Reference proteome</keyword>
<evidence type="ECO:0000313" key="3">
    <source>
        <dbReference type="Proteomes" id="UP000593561"/>
    </source>
</evidence>
<comment type="caution">
    <text evidence="2">The sequence shown here is derived from an EMBL/GenBank/DDBJ whole genome shotgun (WGS) entry which is preliminary data.</text>
</comment>
<accession>A0A7J8S8Q8</accession>
<dbReference type="Proteomes" id="UP000593561">
    <property type="component" value="Unassembled WGS sequence"/>
</dbReference>